<keyword evidence="7" id="KW-1185">Reference proteome</keyword>
<evidence type="ECO:0000256" key="1">
    <source>
        <dbReference type="ARBA" id="ARBA00001974"/>
    </source>
</evidence>
<name>A0A6L6XNP2_9ACTN</name>
<comment type="cofactor">
    <cofactor evidence="1">
        <name>FAD</name>
        <dbReference type="ChEBI" id="CHEBI:57692"/>
    </cofactor>
</comment>
<evidence type="ECO:0000256" key="3">
    <source>
        <dbReference type="ARBA" id="ARBA00022827"/>
    </source>
</evidence>
<organism evidence="6 7">
    <name type="scientific">Nocardioides agri</name>
    <dbReference type="NCBI Taxonomy" id="2682843"/>
    <lineage>
        <taxon>Bacteria</taxon>
        <taxon>Bacillati</taxon>
        <taxon>Actinomycetota</taxon>
        <taxon>Actinomycetes</taxon>
        <taxon>Propionibacteriales</taxon>
        <taxon>Nocardioidaceae</taxon>
        <taxon>Nocardioides</taxon>
    </lineage>
</organism>
<feature type="domain" description="FAD-dependent oxidoreductase 2 FAD-binding" evidence="5">
    <location>
        <begin position="7"/>
        <end position="448"/>
    </location>
</feature>
<dbReference type="EMBL" id="WSEK01000004">
    <property type="protein sequence ID" value="MVQ48432.1"/>
    <property type="molecule type" value="Genomic_DNA"/>
</dbReference>
<evidence type="ECO:0000256" key="2">
    <source>
        <dbReference type="ARBA" id="ARBA00022630"/>
    </source>
</evidence>
<dbReference type="PRINTS" id="PR00368">
    <property type="entry name" value="FADPNR"/>
</dbReference>
<dbReference type="Gene3D" id="3.90.700.10">
    <property type="entry name" value="Succinate dehydrogenase/fumarate reductase flavoprotein, catalytic domain"/>
    <property type="match status" value="1"/>
</dbReference>
<dbReference type="GO" id="GO:0008202">
    <property type="term" value="P:steroid metabolic process"/>
    <property type="evidence" value="ECO:0007669"/>
    <property type="project" value="UniProtKB-ARBA"/>
</dbReference>
<dbReference type="PANTHER" id="PTHR43400:SF10">
    <property type="entry name" value="3-OXOSTEROID 1-DEHYDROGENASE"/>
    <property type="match status" value="1"/>
</dbReference>
<dbReference type="InterPro" id="IPR050315">
    <property type="entry name" value="FAD-oxidoreductase_2"/>
</dbReference>
<accession>A0A6L6XNP2</accession>
<dbReference type="Gene3D" id="3.50.50.60">
    <property type="entry name" value="FAD/NAD(P)-binding domain"/>
    <property type="match status" value="1"/>
</dbReference>
<dbReference type="InterPro" id="IPR027477">
    <property type="entry name" value="Succ_DH/fumarate_Rdtase_cat_sf"/>
</dbReference>
<protein>
    <submittedName>
        <fullName evidence="6">FAD-dependent oxidoreductase</fullName>
    </submittedName>
</protein>
<dbReference type="SUPFAM" id="SSF56425">
    <property type="entry name" value="Succinate dehydrogenase/fumarate reductase flavoprotein, catalytic domain"/>
    <property type="match status" value="1"/>
</dbReference>
<dbReference type="Pfam" id="PF00890">
    <property type="entry name" value="FAD_binding_2"/>
    <property type="match status" value="1"/>
</dbReference>
<dbReference type="InterPro" id="IPR036188">
    <property type="entry name" value="FAD/NAD-bd_sf"/>
</dbReference>
<dbReference type="PANTHER" id="PTHR43400">
    <property type="entry name" value="FUMARATE REDUCTASE"/>
    <property type="match status" value="1"/>
</dbReference>
<dbReference type="Proteomes" id="UP000473525">
    <property type="component" value="Unassembled WGS sequence"/>
</dbReference>
<sequence length="471" mass="48963">MLSWEYDVLVVGAGPAGLSVALEAASLGARVLVVEKDDRIGGTLHLSGGHLAAGGTTRQRERGIEDSPEAHLDDIRRISRGTARDDLIALVAAHAPDTIEWLAARGFAFAAETPRIVHGHEPYRTARTYYGTDEGASILAVLESALDDSSVEVWTRTPVTGLVLDGGVVVGVEVYRDGAEVELRAPSVVLATGGYGAEPELFAELEGAPLVSAAARTSTGDGLLLGQSVGAALQGAGTHLPSFGGLPDPASPMRANWADRQVLTSERPPVEIYVDRDGRRWVAEDEPSIDAKERALVGIPDQTFWTVFDDAALAAAVGPAAMVVGREPDEVRAMANARPGVHAAPTLAELAALAGISTPGLVSTVSRYNAFVSAQTDPEHGRRHLPSPIATPPFYAIRNHAITLVTFQGLDIDATCAVRSVSGSTIPGLYAVGEVIGAGATCGNSFCSGMLLTPALTLGRLLGARLGRSAG</sequence>
<dbReference type="SUPFAM" id="SSF51905">
    <property type="entry name" value="FAD/NAD(P)-binding domain"/>
    <property type="match status" value="1"/>
</dbReference>
<evidence type="ECO:0000313" key="7">
    <source>
        <dbReference type="Proteomes" id="UP000473525"/>
    </source>
</evidence>
<keyword evidence="2" id="KW-0285">Flavoprotein</keyword>
<keyword evidence="3" id="KW-0274">FAD</keyword>
<dbReference type="RefSeq" id="WP_181644915.1">
    <property type="nucleotide sequence ID" value="NZ_WSEK01000004.1"/>
</dbReference>
<dbReference type="GO" id="GO:0033765">
    <property type="term" value="F:steroid dehydrogenase activity, acting on the CH-CH group of donors"/>
    <property type="evidence" value="ECO:0007669"/>
    <property type="project" value="UniProtKB-ARBA"/>
</dbReference>
<reference evidence="6 7" key="1">
    <citation type="submission" date="2019-12" db="EMBL/GenBank/DDBJ databases">
        <authorList>
            <person name="Huq M.A."/>
        </authorList>
    </citation>
    <scope>NUCLEOTIDE SEQUENCE [LARGE SCALE GENOMIC DNA]</scope>
    <source>
        <strain evidence="6 7">MAH-18</strain>
    </source>
</reference>
<evidence type="ECO:0000313" key="6">
    <source>
        <dbReference type="EMBL" id="MVQ48432.1"/>
    </source>
</evidence>
<gene>
    <name evidence="6" type="ORF">GON03_04515</name>
</gene>
<dbReference type="AlphaFoldDB" id="A0A6L6XNP2"/>
<dbReference type="InterPro" id="IPR003953">
    <property type="entry name" value="FAD-dep_OxRdtase_2_FAD-bd"/>
</dbReference>
<comment type="caution">
    <text evidence="6">The sequence shown here is derived from an EMBL/GenBank/DDBJ whole genome shotgun (WGS) entry which is preliminary data.</text>
</comment>
<keyword evidence="4" id="KW-0560">Oxidoreductase</keyword>
<evidence type="ECO:0000256" key="4">
    <source>
        <dbReference type="ARBA" id="ARBA00023002"/>
    </source>
</evidence>
<evidence type="ECO:0000259" key="5">
    <source>
        <dbReference type="Pfam" id="PF00890"/>
    </source>
</evidence>
<proteinExistence type="predicted"/>